<dbReference type="EMBL" id="GL433867">
    <property type="protein sequence ID" value="EFN51162.1"/>
    <property type="molecule type" value="Genomic_DNA"/>
</dbReference>
<dbReference type="Gene3D" id="1.50.40.10">
    <property type="entry name" value="Mitochondrial carrier domain"/>
    <property type="match status" value="2"/>
</dbReference>
<keyword evidence="7 8" id="KW-0472">Membrane</keyword>
<evidence type="ECO:0000256" key="6">
    <source>
        <dbReference type="ARBA" id="ARBA00022989"/>
    </source>
</evidence>
<evidence type="ECO:0000256" key="8">
    <source>
        <dbReference type="PROSITE-ProRule" id="PRU00282"/>
    </source>
</evidence>
<dbReference type="GO" id="GO:0016020">
    <property type="term" value="C:membrane"/>
    <property type="evidence" value="ECO:0007669"/>
    <property type="project" value="UniProtKB-SubCell"/>
</dbReference>
<feature type="region of interest" description="Disordered" evidence="10">
    <location>
        <begin position="392"/>
        <end position="425"/>
    </location>
</feature>
<keyword evidence="3 9" id="KW-0813">Transport</keyword>
<feature type="region of interest" description="Disordered" evidence="10">
    <location>
        <begin position="230"/>
        <end position="251"/>
    </location>
</feature>
<evidence type="ECO:0000256" key="9">
    <source>
        <dbReference type="RuleBase" id="RU000488"/>
    </source>
</evidence>
<feature type="compositionally biased region" description="Low complexity" evidence="10">
    <location>
        <begin position="230"/>
        <end position="244"/>
    </location>
</feature>
<comment type="similarity">
    <text evidence="2 9">Belongs to the mitochondrial carrier (TC 2.A.29) family.</text>
</comment>
<evidence type="ECO:0000313" key="13">
    <source>
        <dbReference type="Proteomes" id="UP000008141"/>
    </source>
</evidence>
<evidence type="ECO:0000256" key="5">
    <source>
        <dbReference type="ARBA" id="ARBA00022737"/>
    </source>
</evidence>
<gene>
    <name evidence="12" type="ORF">CHLNCDRAFT_141389</name>
</gene>
<evidence type="ECO:0000256" key="10">
    <source>
        <dbReference type="SAM" id="MobiDB-lite"/>
    </source>
</evidence>
<dbReference type="OrthoDB" id="1747031at2759"/>
<dbReference type="InParanoid" id="E1ZSS6"/>
<dbReference type="KEGG" id="cvr:CHLNCDRAFT_141389"/>
<organism evidence="13">
    <name type="scientific">Chlorella variabilis</name>
    <name type="common">Green alga</name>
    <dbReference type="NCBI Taxonomy" id="554065"/>
    <lineage>
        <taxon>Eukaryota</taxon>
        <taxon>Viridiplantae</taxon>
        <taxon>Chlorophyta</taxon>
        <taxon>core chlorophytes</taxon>
        <taxon>Trebouxiophyceae</taxon>
        <taxon>Chlorellales</taxon>
        <taxon>Chlorellaceae</taxon>
        <taxon>Chlorella clade</taxon>
        <taxon>Chlorella</taxon>
    </lineage>
</organism>
<evidence type="ECO:0000256" key="11">
    <source>
        <dbReference type="SAM" id="Phobius"/>
    </source>
</evidence>
<accession>E1ZSS6</accession>
<comment type="subcellular location">
    <subcellularLocation>
        <location evidence="1">Membrane</location>
        <topology evidence="1">Multi-pass membrane protein</topology>
    </subcellularLocation>
</comment>
<keyword evidence="6 11" id="KW-1133">Transmembrane helix</keyword>
<evidence type="ECO:0000256" key="2">
    <source>
        <dbReference type="ARBA" id="ARBA00006375"/>
    </source>
</evidence>
<evidence type="ECO:0000256" key="1">
    <source>
        <dbReference type="ARBA" id="ARBA00004141"/>
    </source>
</evidence>
<dbReference type="InterPro" id="IPR023395">
    <property type="entry name" value="MCP_dom_sf"/>
</dbReference>
<evidence type="ECO:0000256" key="7">
    <source>
        <dbReference type="ARBA" id="ARBA00023136"/>
    </source>
</evidence>
<evidence type="ECO:0000313" key="12">
    <source>
        <dbReference type="EMBL" id="EFN51162.1"/>
    </source>
</evidence>
<name>E1ZSS6_CHLVA</name>
<keyword evidence="5" id="KW-0677">Repeat</keyword>
<dbReference type="Proteomes" id="UP000008141">
    <property type="component" value="Unassembled WGS sequence"/>
</dbReference>
<dbReference type="SUPFAM" id="SSF103506">
    <property type="entry name" value="Mitochondrial carrier"/>
    <property type="match status" value="1"/>
</dbReference>
<protein>
    <submittedName>
        <fullName evidence="12">Uncharacterized protein</fullName>
    </submittedName>
</protein>
<dbReference type="Pfam" id="PF00153">
    <property type="entry name" value="Mito_carr"/>
    <property type="match status" value="2"/>
</dbReference>
<evidence type="ECO:0000256" key="4">
    <source>
        <dbReference type="ARBA" id="ARBA00022692"/>
    </source>
</evidence>
<dbReference type="eggNOG" id="KOG0768">
    <property type="taxonomic scope" value="Eukaryota"/>
</dbReference>
<sequence>MARAGGRGDGRLWKPRVSWLAVDALSGAIGEIASLVVLCQARGTSAAVVVGELRALGCSARAARQLYAGCGTAAVCSAAIGAIYLLAFYSAKRLGAAAMAARQQQQSVAGWQQPGGARGAAVAAARPGDNSAAVQPPLSPLVATLAGVAASLAGSVFEAPMEMFKLRTQAGALQGPMLAAMLAEASSRGLGGLYATYAAFMLKSIPYDVAELATYSQMCDWRAAAAARAASQQQQQQQQESGSAGVPSHQAPAGWQERVGGALAAMPASTGDMLIGAAAGVASVLVSMPCDVIKTRMDLSPPACPGGPSGLACSARAFVQTGRQLAAAGGLQALFTGVAPRLLQNVPSCMVYWAAVEGTRRFMLRHFDVAGPAEGGEAGGAVEAAVAAASSGSSSSSSSSSSSLGDAGGSSSSSLGDAGGSSSASLGGGSFCLPTRVAPAAPKLAPLARPAVLPMPVPVPALV</sequence>
<dbReference type="InterPro" id="IPR018108">
    <property type="entry name" value="MCP_transmembrane"/>
</dbReference>
<feature type="transmembrane region" description="Helical" evidence="11">
    <location>
        <begin position="66"/>
        <end position="89"/>
    </location>
</feature>
<feature type="repeat" description="Solcar" evidence="8">
    <location>
        <begin position="267"/>
        <end position="362"/>
    </location>
</feature>
<dbReference type="OMA" id="WWAVEAC"/>
<dbReference type="AlphaFoldDB" id="E1ZSS6"/>
<dbReference type="RefSeq" id="XP_005843264.1">
    <property type="nucleotide sequence ID" value="XM_005843202.1"/>
</dbReference>
<dbReference type="GeneID" id="17350628"/>
<keyword evidence="4 8" id="KW-0812">Transmembrane</keyword>
<evidence type="ECO:0000256" key="3">
    <source>
        <dbReference type="ARBA" id="ARBA00022448"/>
    </source>
</evidence>
<proteinExistence type="inferred from homology"/>
<dbReference type="PANTHER" id="PTHR45667">
    <property type="entry name" value="S-ADENOSYLMETHIONINE MITOCHONDRIAL CARRIER PROTEIN"/>
    <property type="match status" value="1"/>
</dbReference>
<keyword evidence="13" id="KW-1185">Reference proteome</keyword>
<dbReference type="PROSITE" id="PS50920">
    <property type="entry name" value="SOLCAR"/>
    <property type="match status" value="2"/>
</dbReference>
<reference evidence="12 13" key="1">
    <citation type="journal article" date="2010" name="Plant Cell">
        <title>The Chlorella variabilis NC64A genome reveals adaptation to photosymbiosis, coevolution with viruses, and cryptic sex.</title>
        <authorList>
            <person name="Blanc G."/>
            <person name="Duncan G."/>
            <person name="Agarkova I."/>
            <person name="Borodovsky M."/>
            <person name="Gurnon J."/>
            <person name="Kuo A."/>
            <person name="Lindquist E."/>
            <person name="Lucas S."/>
            <person name="Pangilinan J."/>
            <person name="Polle J."/>
            <person name="Salamov A."/>
            <person name="Terry A."/>
            <person name="Yamada T."/>
            <person name="Dunigan D.D."/>
            <person name="Grigoriev I.V."/>
            <person name="Claverie J.M."/>
            <person name="Van Etten J.L."/>
        </authorList>
    </citation>
    <scope>NUCLEOTIDE SEQUENCE [LARGE SCALE GENOMIC DNA]</scope>
    <source>
        <strain evidence="12 13">NC64A</strain>
    </source>
</reference>
<feature type="repeat" description="Solcar" evidence="8">
    <location>
        <begin position="138"/>
        <end position="221"/>
    </location>
</feature>